<sequence length="933" mass="104853">MRIAQELIDAIVSHLELGDDLITAYYLFQASLSVFSRQICLNLHDDIVCLSTDNSGYTTLAAIFRLCPTIYQHVYQLQIERSPTSELHPEEYALPAVLDACTGLRALHIHSVHHNDSWKTRFPDAHRRAIYRAIQRPSLETLGLQGFSFQPNAILELGALNIPPELKTIRLAACSLRSANSFMTQLSFADGAEGGAPSVRNFVCDQYSLQFARLLFRKQRRYPFGELRALDFTFMTAGDHDRDHERLRQLLRANQHLEDLTLRTAPSLLPIRDIYEAAALRSLTLDYTPRLPGCDPRRIADILNSIRTQSEHTLEEFRLVGVTKVQGVTASSIPDVWHPLNATARSVPDEWPYIDAALCRFPALKRVGVVKPGRPPVTKDLTSAMQVKEHAEAAIRASMGKRLPSTQARGILDITNLRLLSSSYNLVFHVRFERRGVNPQLEHFVLRIEHWPFPARCDLSGNKALSTLTINFTRWRESREASIDDALSRFEGLKVVSVRLTRPANKERRAVAEEWEKPIAEPLVPRVTHWRSKFRCTMRLPQELVDAITSNLQLGDDLITAYYLLQASPLIFSPQISLNLHHDLVHLSAGSSRYTTLSAVFRLCPSICSHVYQLQIERSPTSELHPEEYALPALLDACVSLRSVHIYSVHLSDSWDTRFPDAHRRAIYRAIQRPSLETLGLQGFSFGPSAIIELGALHMPPELKTIRLAECSLRSGNYFMAQASTAAGAEGAAPSVRELACDQYSLQFARLLFRAPRRYPFGDLRTLKLTFMTGGDHDSDHERLRQLLRANPRLEDLTLRTAPSLLPIRDISGAVTLRSLKIDYTPRLSGCNPRCIADVLNSISPSSVPTLEQFHLVGVTNAQGVLAGAVRDVWPQIDAALCRFPALKMVGVAVQVTKHEEAVLRLSTANLLPSTRARGILDLTFDYFTLDRR</sequence>
<dbReference type="RefSeq" id="XP_003029124.1">
    <property type="nucleotide sequence ID" value="XM_003029078.1"/>
</dbReference>
<dbReference type="AlphaFoldDB" id="D8QES7"/>
<dbReference type="InterPro" id="IPR032675">
    <property type="entry name" value="LRR_dom_sf"/>
</dbReference>
<gene>
    <name evidence="1" type="ORF">SCHCODRAFT_237228</name>
</gene>
<organism evidence="2">
    <name type="scientific">Schizophyllum commune (strain H4-8 / FGSC 9210)</name>
    <name type="common">Split gill fungus</name>
    <dbReference type="NCBI Taxonomy" id="578458"/>
    <lineage>
        <taxon>Eukaryota</taxon>
        <taxon>Fungi</taxon>
        <taxon>Dikarya</taxon>
        <taxon>Basidiomycota</taxon>
        <taxon>Agaricomycotina</taxon>
        <taxon>Agaricomycetes</taxon>
        <taxon>Agaricomycetidae</taxon>
        <taxon>Agaricales</taxon>
        <taxon>Schizophyllaceae</taxon>
        <taxon>Schizophyllum</taxon>
    </lineage>
</organism>
<dbReference type="VEuPathDB" id="FungiDB:SCHCODRAFT_02550569"/>
<dbReference type="Gene3D" id="3.80.10.10">
    <property type="entry name" value="Ribonuclease Inhibitor"/>
    <property type="match status" value="1"/>
</dbReference>
<dbReference type="HOGENOM" id="CLU_313778_0_0_1"/>
<dbReference type="KEGG" id="scm:SCHCO_02550569"/>
<accession>D8QES7</accession>
<dbReference type="InParanoid" id="D8QES7"/>
<evidence type="ECO:0000313" key="1">
    <source>
        <dbReference type="EMBL" id="EFI94221.1"/>
    </source>
</evidence>
<dbReference type="OrthoDB" id="10563035at2759"/>
<dbReference type="SUPFAM" id="SSF52047">
    <property type="entry name" value="RNI-like"/>
    <property type="match status" value="1"/>
</dbReference>
<proteinExistence type="predicted"/>
<keyword evidence="2" id="KW-1185">Reference proteome</keyword>
<reference evidence="1 2" key="1">
    <citation type="journal article" date="2010" name="Nat. Biotechnol.">
        <title>Genome sequence of the model mushroom Schizophyllum commune.</title>
        <authorList>
            <person name="Ohm R.A."/>
            <person name="de Jong J.F."/>
            <person name="Lugones L.G."/>
            <person name="Aerts A."/>
            <person name="Kothe E."/>
            <person name="Stajich J.E."/>
            <person name="de Vries R.P."/>
            <person name="Record E."/>
            <person name="Levasseur A."/>
            <person name="Baker S.E."/>
            <person name="Bartholomew K.A."/>
            <person name="Coutinho P.M."/>
            <person name="Erdmann S."/>
            <person name="Fowler T.J."/>
            <person name="Gathman A.C."/>
            <person name="Lombard V."/>
            <person name="Henrissat B."/>
            <person name="Knabe N."/>
            <person name="Kuees U."/>
            <person name="Lilly W.W."/>
            <person name="Lindquist E."/>
            <person name="Lucas S."/>
            <person name="Magnuson J.K."/>
            <person name="Piumi F."/>
            <person name="Raudaskoski M."/>
            <person name="Salamov A."/>
            <person name="Schmutz J."/>
            <person name="Schwarze F.W.M.R."/>
            <person name="vanKuyk P.A."/>
            <person name="Horton J.S."/>
            <person name="Grigoriev I.V."/>
            <person name="Woesten H.A.B."/>
        </authorList>
    </citation>
    <scope>NUCLEOTIDE SEQUENCE [LARGE SCALE GENOMIC DNA]</scope>
    <source>
        <strain evidence="2">H4-8 / FGSC 9210</strain>
    </source>
</reference>
<protein>
    <recommendedName>
        <fullName evidence="3">F-box domain-containing protein</fullName>
    </recommendedName>
</protein>
<dbReference type="EMBL" id="GL377310">
    <property type="protein sequence ID" value="EFI94221.1"/>
    <property type="molecule type" value="Genomic_DNA"/>
</dbReference>
<dbReference type="Proteomes" id="UP000007431">
    <property type="component" value="Unassembled WGS sequence"/>
</dbReference>
<dbReference type="GeneID" id="9590756"/>
<evidence type="ECO:0008006" key="3">
    <source>
        <dbReference type="Google" id="ProtNLM"/>
    </source>
</evidence>
<evidence type="ECO:0000313" key="2">
    <source>
        <dbReference type="Proteomes" id="UP000007431"/>
    </source>
</evidence>
<name>D8QES7_SCHCM</name>